<dbReference type="AlphaFoldDB" id="A0A9P7C7K7"/>
<organism evidence="2 3">
    <name type="scientific">Rhizopus delemar</name>
    <dbReference type="NCBI Taxonomy" id="936053"/>
    <lineage>
        <taxon>Eukaryota</taxon>
        <taxon>Fungi</taxon>
        <taxon>Fungi incertae sedis</taxon>
        <taxon>Mucoromycota</taxon>
        <taxon>Mucoromycotina</taxon>
        <taxon>Mucoromycetes</taxon>
        <taxon>Mucorales</taxon>
        <taxon>Mucorineae</taxon>
        <taxon>Rhizopodaceae</taxon>
        <taxon>Rhizopus</taxon>
    </lineage>
</organism>
<feature type="compositionally biased region" description="Polar residues" evidence="1">
    <location>
        <begin position="157"/>
        <end position="167"/>
    </location>
</feature>
<dbReference type="EMBL" id="JAANIU010007009">
    <property type="protein sequence ID" value="KAG1539395.1"/>
    <property type="molecule type" value="Genomic_DNA"/>
</dbReference>
<dbReference type="Proteomes" id="UP000740926">
    <property type="component" value="Unassembled WGS sequence"/>
</dbReference>
<reference evidence="2 3" key="1">
    <citation type="journal article" date="2020" name="Microb. Genom.">
        <title>Genetic diversity of clinical and environmental Mucorales isolates obtained from an investigation of mucormycosis cases among solid organ transplant recipients.</title>
        <authorList>
            <person name="Nguyen M.H."/>
            <person name="Kaul D."/>
            <person name="Muto C."/>
            <person name="Cheng S.J."/>
            <person name="Richter R.A."/>
            <person name="Bruno V.M."/>
            <person name="Liu G."/>
            <person name="Beyhan S."/>
            <person name="Sundermann A.J."/>
            <person name="Mounaud S."/>
            <person name="Pasculle A.W."/>
            <person name="Nierman W.C."/>
            <person name="Driscoll E."/>
            <person name="Cumbie R."/>
            <person name="Clancy C.J."/>
            <person name="Dupont C.L."/>
        </authorList>
    </citation>
    <scope>NUCLEOTIDE SEQUENCE [LARGE SCALE GENOMIC DNA]</scope>
    <source>
        <strain evidence="2 3">GL24</strain>
    </source>
</reference>
<evidence type="ECO:0000313" key="3">
    <source>
        <dbReference type="Proteomes" id="UP000740926"/>
    </source>
</evidence>
<comment type="caution">
    <text evidence="2">The sequence shown here is derived from an EMBL/GenBank/DDBJ whole genome shotgun (WGS) entry which is preliminary data.</text>
</comment>
<gene>
    <name evidence="2" type="ORF">G6F50_014514</name>
</gene>
<feature type="region of interest" description="Disordered" evidence="1">
    <location>
        <begin position="132"/>
        <end position="185"/>
    </location>
</feature>
<protein>
    <submittedName>
        <fullName evidence="2">Uncharacterized protein</fullName>
    </submittedName>
</protein>
<evidence type="ECO:0000313" key="2">
    <source>
        <dbReference type="EMBL" id="KAG1539395.1"/>
    </source>
</evidence>
<sequence length="185" mass="20055">MGLEHADRLARLHQQGLVVVQVGERFDDLVIAVPIAGGAADAAIDHQFLGVLGHVRVEVVHQHAQGGFGQPALGRQFVAARGTDDDIAVSVRLVQETLLDRFSCARIECAPTRIWIRDFPSDETKMAGAWLRTDGEKKGRSRRPQMDQGVQALRGDSSITQASSGAAPSSRYWAKPSCPSTCRQS</sequence>
<keyword evidence="3" id="KW-1185">Reference proteome</keyword>
<proteinExistence type="predicted"/>
<accession>A0A9P7C7K7</accession>
<name>A0A9P7C7K7_9FUNG</name>
<evidence type="ECO:0000256" key="1">
    <source>
        <dbReference type="SAM" id="MobiDB-lite"/>
    </source>
</evidence>